<protein>
    <submittedName>
        <fullName evidence="1">Uncharacterized protein</fullName>
    </submittedName>
</protein>
<name>X1LLQ2_9ZZZZ</name>
<feature type="non-terminal residue" evidence="1">
    <location>
        <position position="1"/>
    </location>
</feature>
<reference evidence="1" key="1">
    <citation type="journal article" date="2014" name="Front. Microbiol.">
        <title>High frequency of phylogenetically diverse reductive dehalogenase-homologous genes in deep subseafloor sedimentary metagenomes.</title>
        <authorList>
            <person name="Kawai M."/>
            <person name="Futagami T."/>
            <person name="Toyoda A."/>
            <person name="Takaki Y."/>
            <person name="Nishi S."/>
            <person name="Hori S."/>
            <person name="Arai W."/>
            <person name="Tsubouchi T."/>
            <person name="Morono Y."/>
            <person name="Uchiyama I."/>
            <person name="Ito T."/>
            <person name="Fujiyama A."/>
            <person name="Inagaki F."/>
            <person name="Takami H."/>
        </authorList>
    </citation>
    <scope>NUCLEOTIDE SEQUENCE</scope>
    <source>
        <strain evidence="1">Expedition CK06-06</strain>
    </source>
</reference>
<dbReference type="EMBL" id="BARU01046951">
    <property type="protein sequence ID" value="GAH95048.1"/>
    <property type="molecule type" value="Genomic_DNA"/>
</dbReference>
<sequence>EKNNSGFFCFADNLWDFFISDSQERVAAFLSFSEK</sequence>
<gene>
    <name evidence="1" type="ORF">S03H2_70585</name>
</gene>
<organism evidence="1">
    <name type="scientific">marine sediment metagenome</name>
    <dbReference type="NCBI Taxonomy" id="412755"/>
    <lineage>
        <taxon>unclassified sequences</taxon>
        <taxon>metagenomes</taxon>
        <taxon>ecological metagenomes</taxon>
    </lineage>
</organism>
<accession>X1LLQ2</accession>
<dbReference type="AlphaFoldDB" id="X1LLQ2"/>
<comment type="caution">
    <text evidence="1">The sequence shown here is derived from an EMBL/GenBank/DDBJ whole genome shotgun (WGS) entry which is preliminary data.</text>
</comment>
<evidence type="ECO:0000313" key="1">
    <source>
        <dbReference type="EMBL" id="GAH95048.1"/>
    </source>
</evidence>
<proteinExistence type="predicted"/>